<name>A0ABW8RNV2_9BACI</name>
<dbReference type="Gene3D" id="2.10.270.20">
    <property type="match status" value="3"/>
</dbReference>
<dbReference type="Pfam" id="PF17936">
    <property type="entry name" value="Big_6"/>
    <property type="match status" value="1"/>
</dbReference>
<dbReference type="PROSITE" id="PS51170">
    <property type="entry name" value="CW"/>
    <property type="match status" value="8"/>
</dbReference>
<keyword evidence="6" id="KW-1185">Reference proteome</keyword>
<feature type="repeat" description="Cell wall-binding" evidence="2">
    <location>
        <begin position="1014"/>
        <end position="1033"/>
    </location>
</feature>
<feature type="repeat" description="Cell wall-binding" evidence="2">
    <location>
        <begin position="872"/>
        <end position="893"/>
    </location>
</feature>
<organism evidence="5 6">
    <name type="scientific">Bacillus salipaludis</name>
    <dbReference type="NCBI Taxonomy" id="2547811"/>
    <lineage>
        <taxon>Bacteria</taxon>
        <taxon>Bacillati</taxon>
        <taxon>Bacillota</taxon>
        <taxon>Bacilli</taxon>
        <taxon>Bacillales</taxon>
        <taxon>Bacillaceae</taxon>
        <taxon>Bacillus</taxon>
    </lineage>
</organism>
<dbReference type="Proteomes" id="UP001623041">
    <property type="component" value="Unassembled WGS sequence"/>
</dbReference>
<evidence type="ECO:0000259" key="4">
    <source>
        <dbReference type="Pfam" id="PF17936"/>
    </source>
</evidence>
<dbReference type="Pfam" id="PF01473">
    <property type="entry name" value="Choline_bind_1"/>
    <property type="match status" value="2"/>
</dbReference>
<evidence type="ECO:0000256" key="2">
    <source>
        <dbReference type="PROSITE-ProRule" id="PRU00591"/>
    </source>
</evidence>
<reference evidence="5 6" key="1">
    <citation type="submission" date="2024-11" db="EMBL/GenBank/DDBJ databases">
        <authorList>
            <person name="Lucas J.A."/>
        </authorList>
    </citation>
    <scope>NUCLEOTIDE SEQUENCE [LARGE SCALE GENOMIC DNA]</scope>
    <source>
        <strain evidence="5 6">Z 5.4</strain>
    </source>
</reference>
<keyword evidence="1" id="KW-0677">Repeat</keyword>
<dbReference type="EMBL" id="JBJHQH010000021">
    <property type="protein sequence ID" value="MFK9094252.1"/>
    <property type="molecule type" value="Genomic_DNA"/>
</dbReference>
<dbReference type="InterPro" id="IPR018337">
    <property type="entry name" value="Cell_wall/Cho-bd_repeat"/>
</dbReference>
<sequence>MKRIIFALVLLFGFSASSFLPNVEAETEGGTVVSPDPADMYIEIRTAEDLNKIRNGLDGKYILKNNIDLSEATSEGGAFYNNGAGWEPIGTQRAPFTGELDGNGFDISGLKITDRTGSVGFFGYTDGAVIKNIGIVDSTIHVNTTSSGSNYGGFAGQAIHTTFEQVYSGVDINLYLANEYSAKVGGLAGYLSQSSIQDSFSYGNISVKAPFRSSFGTVTYPWIAAGTLAGYASDGNITNSYSVGKLSEMGEEHPDGGSLAEGPVVITNSYYLGEKTYDEMLKQSTYEGFDFASTWKMGNGSGYPFPVFAADDVPVTNNTAEFAGGMGTSFSPYKISNVVQLNHVRDHRNAYYVLTNDVSLGSLDWKPIGTDKQPFSGVLDGNGFRITDMNLQFVSDGSITAAGLFAFMESSKVHDLGVVNGQINVTRGKSLYSFYAGGLAARVTDSEIVNVWTDNNLSISSYYNNYTGGIAGTLTNSTIVNSYNLGSIYANSSDNYAFGGGIAATAAGSSIKKVYNGGSVHVSSTFYGGAAGGLAGQLSSTQLEDSFNIGNTSSGSWSTVQTGGIVGQALEHSLVHNTYNIGQVEGMQFDTNIGGGITGNVTDSEVSNSYYFNKNNKLPVNGKTKDEMLSASTYAGFDFGGTWKMGAGSEFGFPVLAGVRFAIPETAENISFKSLPTKLTYQEGEDLDVTGAVLAVPTNFLNERDVVVTPDMVGHVYMNQPGTQSVSVNYGNWSIDFNITIIEKDRTPPDKPIVNEITDLTTVVTGTSEPGATVSVQVGNTILGETVVGKDGRFSIPITSQQAGTVVFISARDTEGNLSVSNIVTVKEVPKIGWIDRDNHRYYYYEQQGKMAVGWKSIGGAWYYFDYDGKMVTGWFWDFNAHVWYYLKSDGKMATGWLSDGGTWYYFAGSGAMKTGWMQSGSTWYYFKNSGAMATGWMQSGSTWYYFAGSGAMKTGWLQSGSTWYYFASSGAMKTGWVQDGGTWYYFNGSGAMATGWLLSGSTWYYFQSGGAMQTGWAQISGKWYYFDQNGALK</sequence>
<dbReference type="Gene3D" id="2.60.40.10">
    <property type="entry name" value="Immunoglobulins"/>
    <property type="match status" value="1"/>
</dbReference>
<feature type="repeat" description="Cell wall-binding" evidence="2">
    <location>
        <begin position="914"/>
        <end position="933"/>
    </location>
</feature>
<dbReference type="Gene3D" id="2.160.20.110">
    <property type="match status" value="2"/>
</dbReference>
<evidence type="ECO:0000313" key="6">
    <source>
        <dbReference type="Proteomes" id="UP001623041"/>
    </source>
</evidence>
<evidence type="ECO:0000256" key="1">
    <source>
        <dbReference type="ARBA" id="ARBA00022737"/>
    </source>
</evidence>
<accession>A0ABW8RNV2</accession>
<feature type="repeat" description="Cell wall-binding" evidence="2">
    <location>
        <begin position="954"/>
        <end position="973"/>
    </location>
</feature>
<feature type="domain" description="Bacterial Ig" evidence="4">
    <location>
        <begin position="749"/>
        <end position="827"/>
    </location>
</feature>
<feature type="repeat" description="Cell wall-binding" evidence="2">
    <location>
        <begin position="974"/>
        <end position="993"/>
    </location>
</feature>
<feature type="repeat" description="Cell wall-binding" evidence="2">
    <location>
        <begin position="934"/>
        <end position="953"/>
    </location>
</feature>
<evidence type="ECO:0000313" key="5">
    <source>
        <dbReference type="EMBL" id="MFK9094252.1"/>
    </source>
</evidence>
<dbReference type="Gene3D" id="2.60.40.3630">
    <property type="match status" value="1"/>
</dbReference>
<keyword evidence="3" id="KW-0732">Signal</keyword>
<feature type="chain" id="PRO_5046677705" evidence="3">
    <location>
        <begin position="26"/>
        <end position="1034"/>
    </location>
</feature>
<dbReference type="Pfam" id="PF19127">
    <property type="entry name" value="Choline_bind_3"/>
    <property type="match status" value="3"/>
</dbReference>
<gene>
    <name evidence="5" type="ORF">ACJEBI_22600</name>
</gene>
<proteinExistence type="predicted"/>
<dbReference type="SUPFAM" id="SSF69360">
    <property type="entry name" value="Cell wall binding repeat"/>
    <property type="match status" value="2"/>
</dbReference>
<feature type="signal peptide" evidence="3">
    <location>
        <begin position="1"/>
        <end position="25"/>
    </location>
</feature>
<protein>
    <submittedName>
        <fullName evidence="5">Ig-like domain-containing protein</fullName>
    </submittedName>
</protein>
<dbReference type="RefSeq" id="WP_406582726.1">
    <property type="nucleotide sequence ID" value="NZ_JBJHQH010000021.1"/>
</dbReference>
<evidence type="ECO:0000256" key="3">
    <source>
        <dbReference type="SAM" id="SignalP"/>
    </source>
</evidence>
<dbReference type="InterPro" id="IPR041498">
    <property type="entry name" value="Big_6"/>
</dbReference>
<feature type="repeat" description="Cell wall-binding" evidence="2">
    <location>
        <begin position="852"/>
        <end position="871"/>
    </location>
</feature>
<comment type="caution">
    <text evidence="5">The sequence shown here is derived from an EMBL/GenBank/DDBJ whole genome shotgun (WGS) entry which is preliminary data.</text>
</comment>
<dbReference type="InterPro" id="IPR013783">
    <property type="entry name" value="Ig-like_fold"/>
</dbReference>
<feature type="repeat" description="Cell wall-binding" evidence="2">
    <location>
        <begin position="894"/>
        <end position="913"/>
    </location>
</feature>